<protein>
    <recommendedName>
        <fullName evidence="4">Secreted protein</fullName>
    </recommendedName>
</protein>
<dbReference type="Proteomes" id="UP001139157">
    <property type="component" value="Unassembled WGS sequence"/>
</dbReference>
<reference evidence="2" key="1">
    <citation type="submission" date="2022-06" db="EMBL/GenBank/DDBJ databases">
        <title>Novel species in genus nocardia.</title>
        <authorList>
            <person name="Li F."/>
        </authorList>
    </citation>
    <scope>NUCLEOTIDE SEQUENCE</scope>
    <source>
        <strain evidence="2">CDC141</strain>
    </source>
</reference>
<keyword evidence="1" id="KW-0732">Signal</keyword>
<dbReference type="RefSeq" id="WP_251910630.1">
    <property type="nucleotide sequence ID" value="NZ_JAMRXG010000003.1"/>
</dbReference>
<proteinExistence type="predicted"/>
<keyword evidence="3" id="KW-1185">Reference proteome</keyword>
<sequence>MRKLIAVLGAAAMMSLATGLAGATEPAEAKRVTHWELSHAGASTGGDVYWGAGTYAYGHGRFSATRGIDKLCYWGDNGPIVVEEKCFTARPGRPVPFTFRVGTDWGIDRVHVGLWTAGQEHAVAWVTCTREGCEVGQPSTRR</sequence>
<dbReference type="AlphaFoldDB" id="A0A9X2E661"/>
<gene>
    <name evidence="2" type="ORF">NDR86_08790</name>
</gene>
<feature type="chain" id="PRO_5040830422" description="Secreted protein" evidence="1">
    <location>
        <begin position="24"/>
        <end position="142"/>
    </location>
</feature>
<accession>A0A9X2E661</accession>
<evidence type="ECO:0008006" key="4">
    <source>
        <dbReference type="Google" id="ProtNLM"/>
    </source>
</evidence>
<evidence type="ECO:0000256" key="1">
    <source>
        <dbReference type="SAM" id="SignalP"/>
    </source>
</evidence>
<comment type="caution">
    <text evidence="2">The sequence shown here is derived from an EMBL/GenBank/DDBJ whole genome shotgun (WGS) entry which is preliminary data.</text>
</comment>
<organism evidence="2 3">
    <name type="scientific">Nocardia pulmonis</name>
    <dbReference type="NCBI Taxonomy" id="2951408"/>
    <lineage>
        <taxon>Bacteria</taxon>
        <taxon>Bacillati</taxon>
        <taxon>Actinomycetota</taxon>
        <taxon>Actinomycetes</taxon>
        <taxon>Mycobacteriales</taxon>
        <taxon>Nocardiaceae</taxon>
        <taxon>Nocardia</taxon>
    </lineage>
</organism>
<dbReference type="EMBL" id="JAMRXG010000003">
    <property type="protein sequence ID" value="MCM6773565.1"/>
    <property type="molecule type" value="Genomic_DNA"/>
</dbReference>
<name>A0A9X2E661_9NOCA</name>
<evidence type="ECO:0000313" key="3">
    <source>
        <dbReference type="Proteomes" id="UP001139157"/>
    </source>
</evidence>
<feature type="signal peptide" evidence="1">
    <location>
        <begin position="1"/>
        <end position="23"/>
    </location>
</feature>
<evidence type="ECO:0000313" key="2">
    <source>
        <dbReference type="EMBL" id="MCM6773565.1"/>
    </source>
</evidence>